<keyword evidence="2" id="KW-1185">Reference proteome</keyword>
<proteinExistence type="predicted"/>
<reference evidence="1 2" key="1">
    <citation type="submission" date="2020-02" db="EMBL/GenBank/DDBJ databases">
        <title>Whole genome PO2S7.</title>
        <authorList>
            <person name="Singha K.M."/>
        </authorList>
    </citation>
    <scope>NUCLEOTIDE SEQUENCE [LARGE SCALE GENOMIC DNA]</scope>
    <source>
        <strain evidence="1 2">PO2S7</strain>
    </source>
</reference>
<accession>A0A6G9RJQ0</accession>
<gene>
    <name evidence="1" type="ORF">GY169_09600</name>
</gene>
<dbReference type="SUPFAM" id="SSF46894">
    <property type="entry name" value="C-terminal effector domain of the bipartite response regulators"/>
    <property type="match status" value="1"/>
</dbReference>
<dbReference type="EMBL" id="CP050321">
    <property type="protein sequence ID" value="QIR27042.1"/>
    <property type="molecule type" value="Genomic_DNA"/>
</dbReference>
<dbReference type="GO" id="GO:0006355">
    <property type="term" value="P:regulation of DNA-templated transcription"/>
    <property type="evidence" value="ECO:0007669"/>
    <property type="project" value="InterPro"/>
</dbReference>
<dbReference type="Proteomes" id="UP000503580">
    <property type="component" value="Chromosome"/>
</dbReference>
<dbReference type="GO" id="GO:0003677">
    <property type="term" value="F:DNA binding"/>
    <property type="evidence" value="ECO:0007669"/>
    <property type="project" value="InterPro"/>
</dbReference>
<dbReference type="InterPro" id="IPR016032">
    <property type="entry name" value="Sig_transdc_resp-reg_C-effctor"/>
</dbReference>
<protein>
    <submittedName>
        <fullName evidence="1">LuxR family transcriptional regulator</fullName>
    </submittedName>
</protein>
<dbReference type="KEGG" id="kgn:GY169_09600"/>
<evidence type="ECO:0000313" key="1">
    <source>
        <dbReference type="EMBL" id="QIR27042.1"/>
    </source>
</evidence>
<evidence type="ECO:0000313" key="2">
    <source>
        <dbReference type="Proteomes" id="UP000503580"/>
    </source>
</evidence>
<name>A0A6G9RJQ0_9ENTR</name>
<dbReference type="RefSeq" id="WP_167575588.1">
    <property type="nucleotide sequence ID" value="NZ_CP050321.1"/>
</dbReference>
<dbReference type="Gene3D" id="1.10.10.10">
    <property type="entry name" value="Winged helix-like DNA-binding domain superfamily/Winged helix DNA-binding domain"/>
    <property type="match status" value="1"/>
</dbReference>
<sequence length="205" mass="23495">MATSILLVTQDSYLVRGIELLFPDIIQLDSIDRKVFDGSADEYSVLIDSRSPLHCYDYLILDASRSKKPVSCIMLDMRYREAEMLNMKLFLRNLLEPTDITALFTLLLNMKSRRLTSVWLENLVLSDAERLMLHLLMTGMTMEEAADMLNMSVRGLYRQRTELSERLGVDNFNEACLFIFKNNLLELPGDTRGLGNRRVSSEEGA</sequence>
<dbReference type="InterPro" id="IPR036388">
    <property type="entry name" value="WH-like_DNA-bd_sf"/>
</dbReference>
<dbReference type="AlphaFoldDB" id="A0A6G9RJQ0"/>
<organism evidence="1 2">
    <name type="scientific">Kluyvera genomosp. 3</name>
    <dbReference type="NCBI Taxonomy" id="2774055"/>
    <lineage>
        <taxon>Bacteria</taxon>
        <taxon>Pseudomonadati</taxon>
        <taxon>Pseudomonadota</taxon>
        <taxon>Gammaproteobacteria</taxon>
        <taxon>Enterobacterales</taxon>
        <taxon>Enterobacteriaceae</taxon>
        <taxon>Kluyvera</taxon>
    </lineage>
</organism>